<sequence>MDAGAKQAEYAILVWLRRLHEANTTQLKEMLAWYVDICGYPCEISTDPSKSLYGDAEKIRKHSMERYA</sequence>
<organism evidence="1 2">
    <name type="scientific">Nitrosomonas ureae</name>
    <dbReference type="NCBI Taxonomy" id="44577"/>
    <lineage>
        <taxon>Bacteria</taxon>
        <taxon>Pseudomonadati</taxon>
        <taxon>Pseudomonadota</taxon>
        <taxon>Betaproteobacteria</taxon>
        <taxon>Nitrosomonadales</taxon>
        <taxon>Nitrosomonadaceae</taxon>
        <taxon>Nitrosomonas</taxon>
    </lineage>
</organism>
<evidence type="ECO:0000313" key="2">
    <source>
        <dbReference type="Proteomes" id="UP000182882"/>
    </source>
</evidence>
<dbReference type="AlphaFoldDB" id="A0A0S3AJE7"/>
<keyword evidence="2" id="KW-1185">Reference proteome</keyword>
<gene>
    <name evidence="1" type="ORF">SAMN05216406_12015</name>
</gene>
<dbReference type="KEGG" id="nur:ATY38_08840"/>
<protein>
    <submittedName>
        <fullName evidence="1">Uncharacterized protein</fullName>
    </submittedName>
</protein>
<dbReference type="EMBL" id="FNLN01000020">
    <property type="protein sequence ID" value="SDU05033.1"/>
    <property type="molecule type" value="Genomic_DNA"/>
</dbReference>
<dbReference type="Proteomes" id="UP000182882">
    <property type="component" value="Unassembled WGS sequence"/>
</dbReference>
<accession>A0A0S3AJE7</accession>
<proteinExistence type="predicted"/>
<reference evidence="2" key="1">
    <citation type="submission" date="2016-10" db="EMBL/GenBank/DDBJ databases">
        <authorList>
            <person name="Varghese N."/>
            <person name="Submissions S."/>
        </authorList>
    </citation>
    <scope>NUCLEOTIDE SEQUENCE [LARGE SCALE GENOMIC DNA]</scope>
    <source>
        <strain evidence="2">Nm10</strain>
    </source>
</reference>
<dbReference type="RefSeq" id="WP_062558985.1">
    <property type="nucleotide sequence ID" value="NZ_CP013341.1"/>
</dbReference>
<evidence type="ECO:0000313" key="1">
    <source>
        <dbReference type="EMBL" id="SDU05033.1"/>
    </source>
</evidence>
<name>A0A0S3AJE7_9PROT</name>